<organism evidence="2 3">
    <name type="scientific">Velocimicrobium porci</name>
    <dbReference type="NCBI Taxonomy" id="2606634"/>
    <lineage>
        <taxon>Bacteria</taxon>
        <taxon>Bacillati</taxon>
        <taxon>Bacillota</taxon>
        <taxon>Clostridia</taxon>
        <taxon>Lachnospirales</taxon>
        <taxon>Lachnospiraceae</taxon>
        <taxon>Velocimicrobium</taxon>
    </lineage>
</organism>
<comment type="caution">
    <text evidence="2">The sequence shown here is derived from an EMBL/GenBank/DDBJ whole genome shotgun (WGS) entry which is preliminary data.</text>
</comment>
<dbReference type="Pfam" id="PF03703">
    <property type="entry name" value="bPH_2"/>
    <property type="match status" value="1"/>
</dbReference>
<proteinExistence type="predicted"/>
<keyword evidence="3" id="KW-1185">Reference proteome</keyword>
<protein>
    <submittedName>
        <fullName evidence="2">PH domain-containing protein</fullName>
    </submittedName>
</protein>
<feature type="domain" description="YdbS-like PH" evidence="1">
    <location>
        <begin position="16"/>
        <end position="92"/>
    </location>
</feature>
<dbReference type="AlphaFoldDB" id="A0A6L5Y0T5"/>
<dbReference type="Proteomes" id="UP000482209">
    <property type="component" value="Unassembled WGS sequence"/>
</dbReference>
<dbReference type="RefSeq" id="WP_154519195.1">
    <property type="nucleotide sequence ID" value="NZ_VUMT01000009.1"/>
</dbReference>
<dbReference type="InterPro" id="IPR005182">
    <property type="entry name" value="YdbS-like_PH"/>
</dbReference>
<dbReference type="EMBL" id="VUMT01000009">
    <property type="protein sequence ID" value="MSS63793.1"/>
    <property type="molecule type" value="Genomic_DNA"/>
</dbReference>
<evidence type="ECO:0000259" key="1">
    <source>
        <dbReference type="Pfam" id="PF03703"/>
    </source>
</evidence>
<accession>A0A6L5Y0T5</accession>
<gene>
    <name evidence="2" type="ORF">FYJ58_07865</name>
</gene>
<name>A0A6L5Y0T5_9FIRM</name>
<evidence type="ECO:0000313" key="2">
    <source>
        <dbReference type="EMBL" id="MSS63793.1"/>
    </source>
</evidence>
<evidence type="ECO:0000313" key="3">
    <source>
        <dbReference type="Proteomes" id="UP000482209"/>
    </source>
</evidence>
<sequence length="121" mass="13984">MYKEKKRTPFLALPLYFTTYTIAEEKITVNKGFLRTVEDDCYMYKVQDVKLVRSLMERIFGLGTIICYTGDTTDPELKIVHVKNSSAMKEFILAQSEAERIRKRTLHTIDIDAGPIENDSI</sequence>
<reference evidence="2 3" key="1">
    <citation type="submission" date="2019-08" db="EMBL/GenBank/DDBJ databases">
        <title>In-depth cultivation of the pig gut microbiome towards novel bacterial diversity and tailored functional studies.</title>
        <authorList>
            <person name="Wylensek D."/>
            <person name="Hitch T.C.A."/>
            <person name="Clavel T."/>
        </authorList>
    </citation>
    <scope>NUCLEOTIDE SEQUENCE [LARGE SCALE GENOMIC DNA]</scope>
    <source>
        <strain evidence="2 3">WCA-693-APC-MOT-I</strain>
    </source>
</reference>